<dbReference type="EMBL" id="DRBS01000282">
    <property type="protein sequence ID" value="HDD44697.1"/>
    <property type="molecule type" value="Genomic_DNA"/>
</dbReference>
<organism evidence="1">
    <name type="scientific">Desulfofervidus auxilii</name>
    <dbReference type="NCBI Taxonomy" id="1621989"/>
    <lineage>
        <taxon>Bacteria</taxon>
        <taxon>Pseudomonadati</taxon>
        <taxon>Thermodesulfobacteriota</taxon>
        <taxon>Candidatus Desulfofervidia</taxon>
        <taxon>Candidatus Desulfofervidales</taxon>
        <taxon>Candidatus Desulfofervidaceae</taxon>
        <taxon>Candidatus Desulfofervidus</taxon>
    </lineage>
</organism>
<gene>
    <name evidence="1" type="ORF">ENG63_07550</name>
</gene>
<sequence>MGLKLNSLKQRLKKTNPAKYEEIKKKWENSASLIIILDENKIVNCHKCGKAMNREYYSVKNVPYCLDCVRTVVE</sequence>
<reference evidence="1" key="1">
    <citation type="journal article" date="2020" name="mSystems">
        <title>Genome- and Community-Level Interaction Insights into Carbon Utilization and Element Cycling Functions of Hydrothermarchaeota in Hydrothermal Sediment.</title>
        <authorList>
            <person name="Zhou Z."/>
            <person name="Liu Y."/>
            <person name="Xu W."/>
            <person name="Pan J."/>
            <person name="Luo Z.H."/>
            <person name="Li M."/>
        </authorList>
    </citation>
    <scope>NUCLEOTIDE SEQUENCE [LARGE SCALE GENOMIC DNA]</scope>
    <source>
        <strain evidence="1">HyVt-233</strain>
    </source>
</reference>
<dbReference type="Proteomes" id="UP000886289">
    <property type="component" value="Unassembled WGS sequence"/>
</dbReference>
<protein>
    <submittedName>
        <fullName evidence="1">Uncharacterized protein</fullName>
    </submittedName>
</protein>
<name>A0A7C0Y519_DESA2</name>
<comment type="caution">
    <text evidence="1">The sequence shown here is derived from an EMBL/GenBank/DDBJ whole genome shotgun (WGS) entry which is preliminary data.</text>
</comment>
<proteinExistence type="predicted"/>
<dbReference type="AlphaFoldDB" id="A0A7C0Y519"/>
<evidence type="ECO:0000313" key="1">
    <source>
        <dbReference type="EMBL" id="HDD44697.1"/>
    </source>
</evidence>
<accession>A0A7C0Y519</accession>